<proteinExistence type="predicted"/>
<organism evidence="1">
    <name type="scientific">marine metagenome</name>
    <dbReference type="NCBI Taxonomy" id="408172"/>
    <lineage>
        <taxon>unclassified sequences</taxon>
        <taxon>metagenomes</taxon>
        <taxon>ecological metagenomes</taxon>
    </lineage>
</organism>
<accession>A0A381Q1U2</accession>
<evidence type="ECO:0000313" key="1">
    <source>
        <dbReference type="EMBL" id="SUZ72137.1"/>
    </source>
</evidence>
<name>A0A381Q1U2_9ZZZZ</name>
<protein>
    <submittedName>
        <fullName evidence="1">Uncharacterized protein</fullName>
    </submittedName>
</protein>
<dbReference type="EMBL" id="UINC01001145">
    <property type="protein sequence ID" value="SUZ72137.1"/>
    <property type="molecule type" value="Genomic_DNA"/>
</dbReference>
<sequence length="42" mass="5096">MLHYQQILKFCLAEIIHGKTRFGFWFFVNDSADPEKYVLYIL</sequence>
<gene>
    <name evidence="1" type="ORF">METZ01_LOCUS24991</name>
</gene>
<reference evidence="1" key="1">
    <citation type="submission" date="2018-05" db="EMBL/GenBank/DDBJ databases">
        <authorList>
            <person name="Lanie J.A."/>
            <person name="Ng W.-L."/>
            <person name="Kazmierczak K.M."/>
            <person name="Andrzejewski T.M."/>
            <person name="Davidsen T.M."/>
            <person name="Wayne K.J."/>
            <person name="Tettelin H."/>
            <person name="Glass J.I."/>
            <person name="Rusch D."/>
            <person name="Podicherti R."/>
            <person name="Tsui H.-C.T."/>
            <person name="Winkler M.E."/>
        </authorList>
    </citation>
    <scope>NUCLEOTIDE SEQUENCE</scope>
</reference>
<dbReference type="AlphaFoldDB" id="A0A381Q1U2"/>